<dbReference type="AlphaFoldDB" id="C1B9C9"/>
<sequence>MQRDSIVARLRRQAFRCPISGDEISVDTSVAVVDRLSGECLTVWSTDAWDECGGDAIAADVLLRHDDGTPVEGGPGVDGVTVVDSREGASWRNS</sequence>
<evidence type="ECO:0000313" key="2">
    <source>
        <dbReference type="EMBL" id="BAH52282.1"/>
    </source>
</evidence>
<dbReference type="RefSeq" id="WP_012691219.1">
    <property type="nucleotide sequence ID" value="NC_012522.1"/>
</dbReference>
<accession>C1B9C9</accession>
<dbReference type="KEGG" id="rop:ROP_40350"/>
<dbReference type="EMBL" id="AP011115">
    <property type="protein sequence ID" value="BAH52282.1"/>
    <property type="molecule type" value="Genomic_DNA"/>
</dbReference>
<name>C1B9C9_RHOOB</name>
<protein>
    <submittedName>
        <fullName evidence="2">Uncharacterized protein</fullName>
    </submittedName>
</protein>
<dbReference type="HOGENOM" id="CLU_2384231_0_0_11"/>
<dbReference type="Proteomes" id="UP000002212">
    <property type="component" value="Chromosome"/>
</dbReference>
<feature type="region of interest" description="Disordered" evidence="1">
    <location>
        <begin position="69"/>
        <end position="94"/>
    </location>
</feature>
<gene>
    <name evidence="2" type="ordered locus">ROP_40350</name>
</gene>
<reference evidence="2 3" key="1">
    <citation type="submission" date="2009-03" db="EMBL/GenBank/DDBJ databases">
        <title>Comparison of the complete genome sequences of Rhodococcus erythropolis PR4 and Rhodococcus opacus B4.</title>
        <authorList>
            <person name="Takarada H."/>
            <person name="Sekine M."/>
            <person name="Hosoyama A."/>
            <person name="Yamada R."/>
            <person name="Fujisawa T."/>
            <person name="Omata S."/>
            <person name="Shimizu A."/>
            <person name="Tsukatani N."/>
            <person name="Tanikawa S."/>
            <person name="Fujita N."/>
            <person name="Harayama S."/>
        </authorList>
    </citation>
    <scope>NUCLEOTIDE SEQUENCE [LARGE SCALE GENOMIC DNA]</scope>
    <source>
        <strain evidence="2 3">B4</strain>
    </source>
</reference>
<dbReference type="STRING" id="632772.ROP_40350"/>
<proteinExistence type="predicted"/>
<feature type="compositionally biased region" description="Basic and acidic residues" evidence="1">
    <location>
        <begin position="84"/>
        <end position="94"/>
    </location>
</feature>
<dbReference type="PATRIC" id="fig|632772.20.peg.4234"/>
<evidence type="ECO:0000313" key="3">
    <source>
        <dbReference type="Proteomes" id="UP000002212"/>
    </source>
</evidence>
<organism evidence="2 3">
    <name type="scientific">Rhodococcus opacus (strain B4)</name>
    <dbReference type="NCBI Taxonomy" id="632772"/>
    <lineage>
        <taxon>Bacteria</taxon>
        <taxon>Bacillati</taxon>
        <taxon>Actinomycetota</taxon>
        <taxon>Actinomycetes</taxon>
        <taxon>Mycobacteriales</taxon>
        <taxon>Nocardiaceae</taxon>
        <taxon>Rhodococcus</taxon>
    </lineage>
</organism>
<evidence type="ECO:0000256" key="1">
    <source>
        <dbReference type="SAM" id="MobiDB-lite"/>
    </source>
</evidence>